<feature type="binding site" evidence="12">
    <location>
        <position position="102"/>
    </location>
    <ligand>
        <name>GTP</name>
        <dbReference type="ChEBI" id="CHEBI:37565"/>
    </ligand>
</feature>
<dbReference type="InterPro" id="IPR010505">
    <property type="entry name" value="MoaA_twitch"/>
</dbReference>
<feature type="binding site" evidence="12">
    <location>
        <position position="75"/>
    </location>
    <ligand>
        <name>S-adenosyl-L-methionine</name>
        <dbReference type="ChEBI" id="CHEBI:59789"/>
    </ligand>
</feature>
<feature type="binding site" evidence="12">
    <location>
        <position position="261"/>
    </location>
    <ligand>
        <name>[4Fe-4S] cluster</name>
        <dbReference type="ChEBI" id="CHEBI:49883"/>
        <label>2</label>
        <note>4Fe-4S-substrate</note>
    </ligand>
</feature>
<feature type="binding site" evidence="12">
    <location>
        <position position="28"/>
    </location>
    <ligand>
        <name>[4Fe-4S] cluster</name>
        <dbReference type="ChEBI" id="CHEBI:49883"/>
        <label>1</label>
        <note>4Fe-4S-S-AdoMet</note>
    </ligand>
</feature>
<dbReference type="InterPro" id="IPR006638">
    <property type="entry name" value="Elp3/MiaA/NifB-like_rSAM"/>
</dbReference>
<dbReference type="Proteomes" id="UP000030401">
    <property type="component" value="Unassembled WGS sequence"/>
</dbReference>
<keyword evidence="6 12" id="KW-0408">Iron</keyword>
<dbReference type="GO" id="GO:0051539">
    <property type="term" value="F:4 iron, 4 sulfur cluster binding"/>
    <property type="evidence" value="ECO:0007669"/>
    <property type="project" value="UniProtKB-UniRule"/>
</dbReference>
<dbReference type="Gene3D" id="3.20.20.70">
    <property type="entry name" value="Aldolase class I"/>
    <property type="match status" value="1"/>
</dbReference>
<evidence type="ECO:0000256" key="10">
    <source>
        <dbReference type="ARBA" id="ARBA00023239"/>
    </source>
</evidence>
<dbReference type="SFLD" id="SFLDG01383">
    <property type="entry name" value="cyclic_pyranopterin_phosphate"/>
    <property type="match status" value="1"/>
</dbReference>
<keyword evidence="10 12" id="KW-0456">Lyase</keyword>
<dbReference type="PANTHER" id="PTHR22960:SF0">
    <property type="entry name" value="MOLYBDENUM COFACTOR BIOSYNTHESIS PROTEIN 1"/>
    <property type="match status" value="1"/>
</dbReference>
<evidence type="ECO:0000256" key="11">
    <source>
        <dbReference type="ARBA" id="ARBA00048697"/>
    </source>
</evidence>
<sequence>MQQQIYDQLGRPLRDLRISVIDQCNLRCTYCMPAEMFDHNYRFLQPEALLSFDEIEQLVTIFASVGVEKIRLTGGEPLLRKDIDVLIARLKAIQGIHDIALTTNGLMLPKYAKKLKEAGLHRINLSLDAINDEVFQAINGRDVKTAPVLKGLDAASKAGLKVKVNMVVKRGMNEQQVVPMARHFKNTGHILRFIEFMDVGNVNGWGESSVVSKQEIYNMLSEYMPLEALKPNYYGEVASRFRYQDGGGEIGIISSVTDHFCHTCTRARLSADGTLYHCLFASDGYSLKDLLREGTTSYEMKQHIMNKWNNRSNQYSALRAHQEEKKPNKIEMSYIGG</sequence>
<comment type="pathway">
    <text evidence="12">Cofactor biosynthesis; molybdopterin biosynthesis.</text>
</comment>
<dbReference type="SFLD" id="SFLDG01386">
    <property type="entry name" value="main_SPASM_domain-containing"/>
    <property type="match status" value="1"/>
</dbReference>
<keyword evidence="5 12" id="KW-0547">Nucleotide-binding</keyword>
<dbReference type="GO" id="GO:0061799">
    <property type="term" value="F:cyclic pyranopterin monophosphate synthase activity"/>
    <property type="evidence" value="ECO:0007669"/>
    <property type="project" value="TreeGrafter"/>
</dbReference>
<dbReference type="OrthoDB" id="9763993at2"/>
<gene>
    <name evidence="12" type="primary">moaA</name>
    <name evidence="14" type="ORF">N784_03400</name>
</gene>
<keyword evidence="7 12" id="KW-0411">Iron-sulfur</keyword>
<evidence type="ECO:0000256" key="9">
    <source>
        <dbReference type="ARBA" id="ARBA00023150"/>
    </source>
</evidence>
<evidence type="ECO:0000256" key="1">
    <source>
        <dbReference type="ARBA" id="ARBA00012167"/>
    </source>
</evidence>
<evidence type="ECO:0000256" key="12">
    <source>
        <dbReference type="HAMAP-Rule" id="MF_01225"/>
    </source>
</evidence>
<name>A0A0A5G1D3_9BACI</name>
<keyword evidence="8 12" id="KW-0342">GTP-binding</keyword>
<dbReference type="InterPro" id="IPR000385">
    <property type="entry name" value="MoaA_NifB_PqqE_Fe-S-bd_CS"/>
</dbReference>
<comment type="subunit">
    <text evidence="12">Monomer and homodimer.</text>
</comment>
<dbReference type="InterPro" id="IPR013785">
    <property type="entry name" value="Aldolase_TIM"/>
</dbReference>
<reference evidence="14 15" key="1">
    <citation type="submission" date="2013-08" db="EMBL/GenBank/DDBJ databases">
        <authorList>
            <person name="Huang J."/>
            <person name="Wang G."/>
        </authorList>
    </citation>
    <scope>NUCLEOTIDE SEQUENCE [LARGE SCALE GENOMIC DNA]</scope>
    <source>
        <strain evidence="14 15">JSM 072002</strain>
    </source>
</reference>
<dbReference type="PANTHER" id="PTHR22960">
    <property type="entry name" value="MOLYBDOPTERIN COFACTOR SYNTHESIS PROTEIN A"/>
    <property type="match status" value="1"/>
</dbReference>
<feature type="binding site" evidence="12">
    <location>
        <position position="24"/>
    </location>
    <ligand>
        <name>[4Fe-4S] cluster</name>
        <dbReference type="ChEBI" id="CHEBI:49883"/>
        <label>1</label>
        <note>4Fe-4S-S-AdoMet</note>
    </ligand>
</feature>
<dbReference type="NCBIfam" id="TIGR02666">
    <property type="entry name" value="moaA"/>
    <property type="match status" value="1"/>
</dbReference>
<dbReference type="SFLD" id="SFLDG01067">
    <property type="entry name" value="SPASM/twitch_domain_containing"/>
    <property type="match status" value="1"/>
</dbReference>
<evidence type="ECO:0000256" key="8">
    <source>
        <dbReference type="ARBA" id="ARBA00023134"/>
    </source>
</evidence>
<dbReference type="CDD" id="cd21117">
    <property type="entry name" value="Twitch_MoaA"/>
    <property type="match status" value="1"/>
</dbReference>
<dbReference type="GO" id="GO:1904047">
    <property type="term" value="F:S-adenosyl-L-methionine binding"/>
    <property type="evidence" value="ECO:0007669"/>
    <property type="project" value="UniProtKB-UniRule"/>
</dbReference>
<dbReference type="UniPathway" id="UPA00344"/>
<protein>
    <recommendedName>
        <fullName evidence="1 12">GTP 3',8-cyclase</fullName>
        <ecNumber evidence="1 12">4.1.99.22</ecNumber>
    </recommendedName>
    <alternativeName>
        <fullName evidence="12">Molybdenum cofactor biosynthesis protein A</fullName>
    </alternativeName>
</protein>
<feature type="domain" description="Radical SAM core" evidence="13">
    <location>
        <begin position="8"/>
        <end position="227"/>
    </location>
</feature>
<dbReference type="SMART" id="SM00729">
    <property type="entry name" value="Elp3"/>
    <property type="match status" value="1"/>
</dbReference>
<evidence type="ECO:0000313" key="14">
    <source>
        <dbReference type="EMBL" id="KGX86911.1"/>
    </source>
</evidence>
<comment type="catalytic activity">
    <reaction evidence="11 12">
        <text>GTP + AH2 + S-adenosyl-L-methionine = (8S)-3',8-cyclo-7,8-dihydroguanosine 5'-triphosphate + 5'-deoxyadenosine + L-methionine + A + H(+)</text>
        <dbReference type="Rhea" id="RHEA:49576"/>
        <dbReference type="ChEBI" id="CHEBI:13193"/>
        <dbReference type="ChEBI" id="CHEBI:15378"/>
        <dbReference type="ChEBI" id="CHEBI:17319"/>
        <dbReference type="ChEBI" id="CHEBI:17499"/>
        <dbReference type="ChEBI" id="CHEBI:37565"/>
        <dbReference type="ChEBI" id="CHEBI:57844"/>
        <dbReference type="ChEBI" id="CHEBI:59789"/>
        <dbReference type="ChEBI" id="CHEBI:131766"/>
        <dbReference type="EC" id="4.1.99.22"/>
    </reaction>
</comment>
<dbReference type="GO" id="GO:0046872">
    <property type="term" value="F:metal ion binding"/>
    <property type="evidence" value="ECO:0007669"/>
    <property type="project" value="UniProtKB-KW"/>
</dbReference>
<keyword evidence="3 12" id="KW-0949">S-adenosyl-L-methionine</keyword>
<dbReference type="HAMAP" id="MF_01225_B">
    <property type="entry name" value="MoaA_B"/>
    <property type="match status" value="1"/>
</dbReference>
<comment type="similarity">
    <text evidence="12">Belongs to the radical SAM superfamily. MoaA family.</text>
</comment>
<keyword evidence="4 12" id="KW-0479">Metal-binding</keyword>
<dbReference type="InterPro" id="IPR007197">
    <property type="entry name" value="rSAM"/>
</dbReference>
<evidence type="ECO:0000256" key="5">
    <source>
        <dbReference type="ARBA" id="ARBA00022741"/>
    </source>
</evidence>
<feature type="binding site" evidence="12">
    <location>
        <position position="264"/>
    </location>
    <ligand>
        <name>[4Fe-4S] cluster</name>
        <dbReference type="ChEBI" id="CHEBI:49883"/>
        <label>2</label>
        <note>4Fe-4S-substrate</note>
    </ligand>
</feature>
<evidence type="ECO:0000256" key="3">
    <source>
        <dbReference type="ARBA" id="ARBA00022691"/>
    </source>
</evidence>
<evidence type="ECO:0000313" key="15">
    <source>
        <dbReference type="Proteomes" id="UP000030401"/>
    </source>
</evidence>
<dbReference type="EMBL" id="AVPG01000010">
    <property type="protein sequence ID" value="KGX86911.1"/>
    <property type="molecule type" value="Genomic_DNA"/>
</dbReference>
<dbReference type="GO" id="GO:0061798">
    <property type="term" value="F:GTP 3',8'-cyclase activity"/>
    <property type="evidence" value="ECO:0007669"/>
    <property type="project" value="UniProtKB-UniRule"/>
</dbReference>
<evidence type="ECO:0000259" key="13">
    <source>
        <dbReference type="PROSITE" id="PS51918"/>
    </source>
</evidence>
<dbReference type="InterPro" id="IPR013483">
    <property type="entry name" value="MoaA"/>
</dbReference>
<proteinExistence type="inferred from homology"/>
<evidence type="ECO:0000256" key="6">
    <source>
        <dbReference type="ARBA" id="ARBA00023004"/>
    </source>
</evidence>
<keyword evidence="15" id="KW-1185">Reference proteome</keyword>
<dbReference type="PROSITE" id="PS01305">
    <property type="entry name" value="MOAA_NIFB_PQQE"/>
    <property type="match status" value="1"/>
</dbReference>
<comment type="function">
    <text evidence="12">Catalyzes the cyclization of GTP to (8S)-3',8-cyclo-7,8-dihydroguanosine 5'-triphosphate.</text>
</comment>
<dbReference type="AlphaFoldDB" id="A0A0A5G1D3"/>
<dbReference type="PROSITE" id="PS51918">
    <property type="entry name" value="RADICAL_SAM"/>
    <property type="match status" value="1"/>
</dbReference>
<feature type="binding site" evidence="12">
    <location>
        <position position="163"/>
    </location>
    <ligand>
        <name>GTP</name>
        <dbReference type="ChEBI" id="CHEBI:37565"/>
    </ligand>
</feature>
<feature type="binding site" evidence="12">
    <location>
        <position position="71"/>
    </location>
    <ligand>
        <name>GTP</name>
        <dbReference type="ChEBI" id="CHEBI:37565"/>
    </ligand>
</feature>
<dbReference type="SFLD" id="SFLDS00029">
    <property type="entry name" value="Radical_SAM"/>
    <property type="match status" value="1"/>
</dbReference>
<keyword evidence="2 12" id="KW-0004">4Fe-4S</keyword>
<accession>A0A0A5G1D3</accession>
<feature type="binding site" evidence="12">
    <location>
        <position position="31"/>
    </location>
    <ligand>
        <name>[4Fe-4S] cluster</name>
        <dbReference type="ChEBI" id="CHEBI:49883"/>
        <label>1</label>
        <note>4Fe-4S-S-AdoMet</note>
    </ligand>
</feature>
<dbReference type="CDD" id="cd01335">
    <property type="entry name" value="Radical_SAM"/>
    <property type="match status" value="1"/>
</dbReference>
<keyword evidence="9 12" id="KW-0501">Molybdenum cofactor biosynthesis</keyword>
<evidence type="ECO:0000256" key="2">
    <source>
        <dbReference type="ARBA" id="ARBA00022485"/>
    </source>
</evidence>
<dbReference type="EC" id="4.1.99.22" evidence="1 12"/>
<dbReference type="GO" id="GO:0005525">
    <property type="term" value="F:GTP binding"/>
    <property type="evidence" value="ECO:0007669"/>
    <property type="project" value="UniProtKB-UniRule"/>
</dbReference>
<dbReference type="STRING" id="1385512.N784_03400"/>
<dbReference type="InterPro" id="IPR040064">
    <property type="entry name" value="MoaA-like"/>
</dbReference>
<feature type="binding site" evidence="12">
    <location>
        <position position="17"/>
    </location>
    <ligand>
        <name>GTP</name>
        <dbReference type="ChEBI" id="CHEBI:37565"/>
    </ligand>
</feature>
<evidence type="ECO:0000256" key="7">
    <source>
        <dbReference type="ARBA" id="ARBA00023014"/>
    </source>
</evidence>
<feature type="binding site" evidence="12">
    <location>
        <position position="197"/>
    </location>
    <ligand>
        <name>S-adenosyl-L-methionine</name>
        <dbReference type="ChEBI" id="CHEBI:59789"/>
    </ligand>
</feature>
<organism evidence="14 15">
    <name type="scientific">Pontibacillus litoralis JSM 072002</name>
    <dbReference type="NCBI Taxonomy" id="1385512"/>
    <lineage>
        <taxon>Bacteria</taxon>
        <taxon>Bacillati</taxon>
        <taxon>Bacillota</taxon>
        <taxon>Bacilli</taxon>
        <taxon>Bacillales</taxon>
        <taxon>Bacillaceae</taxon>
        <taxon>Pontibacillus</taxon>
    </lineage>
</organism>
<feature type="binding site" evidence="12">
    <location>
        <begin position="266"/>
        <end position="268"/>
    </location>
    <ligand>
        <name>GTP</name>
        <dbReference type="ChEBI" id="CHEBI:37565"/>
    </ligand>
</feature>
<dbReference type="RefSeq" id="WP_036834046.1">
    <property type="nucleotide sequence ID" value="NZ_AVPG01000010.1"/>
</dbReference>
<dbReference type="SUPFAM" id="SSF102114">
    <property type="entry name" value="Radical SAM enzymes"/>
    <property type="match status" value="1"/>
</dbReference>
<dbReference type="Pfam" id="PF06463">
    <property type="entry name" value="Mob_synth_C"/>
    <property type="match status" value="1"/>
</dbReference>
<feature type="binding site" evidence="12">
    <location>
        <position position="278"/>
    </location>
    <ligand>
        <name>[4Fe-4S] cluster</name>
        <dbReference type="ChEBI" id="CHEBI:49883"/>
        <label>2</label>
        <note>4Fe-4S-substrate</note>
    </ligand>
</feature>
<feature type="binding site" evidence="12">
    <location>
        <position position="30"/>
    </location>
    <ligand>
        <name>S-adenosyl-L-methionine</name>
        <dbReference type="ChEBI" id="CHEBI:59789"/>
    </ligand>
</feature>
<dbReference type="GO" id="GO:0006777">
    <property type="term" value="P:Mo-molybdopterin cofactor biosynthetic process"/>
    <property type="evidence" value="ECO:0007669"/>
    <property type="project" value="UniProtKB-UniRule"/>
</dbReference>
<feature type="binding site" evidence="12">
    <location>
        <position position="126"/>
    </location>
    <ligand>
        <name>S-adenosyl-L-methionine</name>
        <dbReference type="ChEBI" id="CHEBI:59789"/>
    </ligand>
</feature>
<dbReference type="Pfam" id="PF04055">
    <property type="entry name" value="Radical_SAM"/>
    <property type="match status" value="1"/>
</dbReference>
<evidence type="ECO:0000256" key="4">
    <source>
        <dbReference type="ARBA" id="ARBA00022723"/>
    </source>
</evidence>
<comment type="caution">
    <text evidence="14">The sequence shown here is derived from an EMBL/GenBank/DDBJ whole genome shotgun (WGS) entry which is preliminary data.</text>
</comment>
<comment type="cofactor">
    <cofactor evidence="12">
        <name>[4Fe-4S] cluster</name>
        <dbReference type="ChEBI" id="CHEBI:49883"/>
    </cofactor>
    <text evidence="12">Binds 2 [4Fe-4S] clusters. Binds 1 [4Fe-4S] cluster coordinated with 3 cysteines and an exchangeable S-adenosyl-L-methionine and 1 [4Fe-4S] cluster coordinated with 3 cysteines and the GTP-derived substrate.</text>
</comment>
<dbReference type="InterPro" id="IPR050105">
    <property type="entry name" value="MoCo_biosynth_MoaA/MoaC"/>
</dbReference>
<dbReference type="eggNOG" id="COG2896">
    <property type="taxonomic scope" value="Bacteria"/>
</dbReference>
<dbReference type="InterPro" id="IPR058240">
    <property type="entry name" value="rSAM_sf"/>
</dbReference>